<feature type="coiled-coil region" evidence="1">
    <location>
        <begin position="142"/>
        <end position="169"/>
    </location>
</feature>
<sequence>MKPKFSRKGGGRGRQPEDKLHKFMVSVQKFVENEGGQEGQESHSYTGILAKRKSRKEMRREKRKMKKRKKKVKDTPSVEESEQSVSVESAPQRAPSSPSAIKSSVKPQSNPGQDDKPKRKVRFQETASQPPEKRARVQAVRRKALMEANEEEDREIRRLEKRLGLHKRRNKKSLPQSFITDGLDYILGILEPGEAGLYHSDEEEGQE</sequence>
<feature type="compositionally biased region" description="Low complexity" evidence="2">
    <location>
        <begin position="83"/>
        <end position="100"/>
    </location>
</feature>
<feature type="compositionally biased region" description="Polar residues" evidence="2">
    <location>
        <begin position="101"/>
        <end position="112"/>
    </location>
</feature>
<protein>
    <submittedName>
        <fullName evidence="3">Nucleolar MIF4G domain-containing protein 1</fullName>
    </submittedName>
</protein>
<organism evidence="3 4">
    <name type="scientific">Clarias magur</name>
    <name type="common">Asian catfish</name>
    <name type="synonym">Macropteronotus magur</name>
    <dbReference type="NCBI Taxonomy" id="1594786"/>
    <lineage>
        <taxon>Eukaryota</taxon>
        <taxon>Metazoa</taxon>
        <taxon>Chordata</taxon>
        <taxon>Craniata</taxon>
        <taxon>Vertebrata</taxon>
        <taxon>Euteleostomi</taxon>
        <taxon>Actinopterygii</taxon>
        <taxon>Neopterygii</taxon>
        <taxon>Teleostei</taxon>
        <taxon>Ostariophysi</taxon>
        <taxon>Siluriformes</taxon>
        <taxon>Clariidae</taxon>
        <taxon>Clarias</taxon>
    </lineage>
</organism>
<dbReference type="AlphaFoldDB" id="A0A8J4XC36"/>
<reference evidence="3" key="1">
    <citation type="submission" date="2020-07" db="EMBL/GenBank/DDBJ databases">
        <title>Clarias magur genome sequencing, assembly and annotation.</title>
        <authorList>
            <person name="Kushwaha B."/>
            <person name="Kumar R."/>
            <person name="Das P."/>
            <person name="Joshi C.G."/>
            <person name="Kumar D."/>
            <person name="Nagpure N.S."/>
            <person name="Pandey M."/>
            <person name="Agarwal S."/>
            <person name="Srivastava S."/>
            <person name="Singh M."/>
            <person name="Sahoo L."/>
            <person name="Jayasankar P."/>
            <person name="Meher P.K."/>
            <person name="Koringa P.G."/>
            <person name="Iquebal M.A."/>
            <person name="Das S.P."/>
            <person name="Bit A."/>
            <person name="Patnaik S."/>
            <person name="Patel N."/>
            <person name="Shah T.M."/>
            <person name="Hinsu A."/>
            <person name="Jena J.K."/>
        </authorList>
    </citation>
    <scope>NUCLEOTIDE SEQUENCE</scope>
    <source>
        <strain evidence="3">CIFAMagur01</strain>
        <tissue evidence="3">Testis</tissue>
    </source>
</reference>
<feature type="compositionally biased region" description="Basic residues" evidence="2">
    <location>
        <begin position="50"/>
        <end position="72"/>
    </location>
</feature>
<gene>
    <name evidence="3" type="primary">nom1</name>
    <name evidence="3" type="ORF">DAT39_016517</name>
</gene>
<name>A0A8J4XC36_CLAMG</name>
<evidence type="ECO:0000256" key="2">
    <source>
        <dbReference type="SAM" id="MobiDB-lite"/>
    </source>
</evidence>
<feature type="compositionally biased region" description="Basic residues" evidence="2">
    <location>
        <begin position="1"/>
        <end position="11"/>
    </location>
</feature>
<keyword evidence="1" id="KW-0175">Coiled coil</keyword>
<evidence type="ECO:0000313" key="4">
    <source>
        <dbReference type="Proteomes" id="UP000727407"/>
    </source>
</evidence>
<dbReference type="OrthoDB" id="10260961at2759"/>
<dbReference type="EMBL" id="QNUK01000412">
    <property type="protein sequence ID" value="KAF5893790.1"/>
    <property type="molecule type" value="Genomic_DNA"/>
</dbReference>
<accession>A0A8J4XC36</accession>
<feature type="non-terminal residue" evidence="3">
    <location>
        <position position="207"/>
    </location>
</feature>
<proteinExistence type="predicted"/>
<evidence type="ECO:0000256" key="1">
    <source>
        <dbReference type="SAM" id="Coils"/>
    </source>
</evidence>
<dbReference type="Proteomes" id="UP000727407">
    <property type="component" value="Unassembled WGS sequence"/>
</dbReference>
<feature type="region of interest" description="Disordered" evidence="2">
    <location>
        <begin position="1"/>
        <end position="139"/>
    </location>
</feature>
<evidence type="ECO:0000313" key="3">
    <source>
        <dbReference type="EMBL" id="KAF5893790.1"/>
    </source>
</evidence>
<keyword evidence="4" id="KW-1185">Reference proteome</keyword>
<comment type="caution">
    <text evidence="3">The sequence shown here is derived from an EMBL/GenBank/DDBJ whole genome shotgun (WGS) entry which is preliminary data.</text>
</comment>